<name>A0ACD3B6C6_9AGAR</name>
<organism evidence="1 2">
    <name type="scientific">Pluteus cervinus</name>
    <dbReference type="NCBI Taxonomy" id="181527"/>
    <lineage>
        <taxon>Eukaryota</taxon>
        <taxon>Fungi</taxon>
        <taxon>Dikarya</taxon>
        <taxon>Basidiomycota</taxon>
        <taxon>Agaricomycotina</taxon>
        <taxon>Agaricomycetes</taxon>
        <taxon>Agaricomycetidae</taxon>
        <taxon>Agaricales</taxon>
        <taxon>Pluteineae</taxon>
        <taxon>Pluteaceae</taxon>
        <taxon>Pluteus</taxon>
    </lineage>
</organism>
<dbReference type="Proteomes" id="UP000308600">
    <property type="component" value="Unassembled WGS sequence"/>
</dbReference>
<reference evidence="1 2" key="1">
    <citation type="journal article" date="2019" name="Nat. Ecol. Evol.">
        <title>Megaphylogeny resolves global patterns of mushroom evolution.</title>
        <authorList>
            <person name="Varga T."/>
            <person name="Krizsan K."/>
            <person name="Foldi C."/>
            <person name="Dima B."/>
            <person name="Sanchez-Garcia M."/>
            <person name="Sanchez-Ramirez S."/>
            <person name="Szollosi G.J."/>
            <person name="Szarkandi J.G."/>
            <person name="Papp V."/>
            <person name="Albert L."/>
            <person name="Andreopoulos W."/>
            <person name="Angelini C."/>
            <person name="Antonin V."/>
            <person name="Barry K.W."/>
            <person name="Bougher N.L."/>
            <person name="Buchanan P."/>
            <person name="Buyck B."/>
            <person name="Bense V."/>
            <person name="Catcheside P."/>
            <person name="Chovatia M."/>
            <person name="Cooper J."/>
            <person name="Damon W."/>
            <person name="Desjardin D."/>
            <person name="Finy P."/>
            <person name="Geml J."/>
            <person name="Haridas S."/>
            <person name="Hughes K."/>
            <person name="Justo A."/>
            <person name="Karasinski D."/>
            <person name="Kautmanova I."/>
            <person name="Kiss B."/>
            <person name="Kocsube S."/>
            <person name="Kotiranta H."/>
            <person name="LaButti K.M."/>
            <person name="Lechner B.E."/>
            <person name="Liimatainen K."/>
            <person name="Lipzen A."/>
            <person name="Lukacs Z."/>
            <person name="Mihaltcheva S."/>
            <person name="Morgado L.N."/>
            <person name="Niskanen T."/>
            <person name="Noordeloos M.E."/>
            <person name="Ohm R.A."/>
            <person name="Ortiz-Santana B."/>
            <person name="Ovrebo C."/>
            <person name="Racz N."/>
            <person name="Riley R."/>
            <person name="Savchenko A."/>
            <person name="Shiryaev A."/>
            <person name="Soop K."/>
            <person name="Spirin V."/>
            <person name="Szebenyi C."/>
            <person name="Tomsovsky M."/>
            <person name="Tulloss R.E."/>
            <person name="Uehling J."/>
            <person name="Grigoriev I.V."/>
            <person name="Vagvolgyi C."/>
            <person name="Papp T."/>
            <person name="Martin F.M."/>
            <person name="Miettinen O."/>
            <person name="Hibbett D.S."/>
            <person name="Nagy L.G."/>
        </authorList>
    </citation>
    <scope>NUCLEOTIDE SEQUENCE [LARGE SCALE GENOMIC DNA]</scope>
    <source>
        <strain evidence="1 2">NL-1719</strain>
    </source>
</reference>
<keyword evidence="2" id="KW-1185">Reference proteome</keyword>
<evidence type="ECO:0000313" key="1">
    <source>
        <dbReference type="EMBL" id="TFK73184.1"/>
    </source>
</evidence>
<dbReference type="EMBL" id="ML208278">
    <property type="protein sequence ID" value="TFK73184.1"/>
    <property type="molecule type" value="Genomic_DNA"/>
</dbReference>
<accession>A0ACD3B6C6</accession>
<evidence type="ECO:0000313" key="2">
    <source>
        <dbReference type="Proteomes" id="UP000308600"/>
    </source>
</evidence>
<protein>
    <submittedName>
        <fullName evidence="1">Uncharacterized protein</fullName>
    </submittedName>
</protein>
<sequence>MWALLQALIAFHTLNSMLKFMTTTLRLPFKISFYALEGAVLLLLVLFGVDFVQSLVWVACIVKVGHKLVRYPAGVGADNGGVAFSMELDQIALWGAALGVSIAFLLSCSEISTFVTESPEEEYLLLIVGSWAMLACVLVHHRQTLLEEIKTGPLASGAQVIVGFFNGGPVEDVTFRGSGGENETKNQSEHTPVVCEAPSYAGPENGSNATNGGSRRAGAVGSNLALQNAGDPHVVVDSRSHEQVDGISVTTWREDVRDAEIEDFDFDEGNSSTSSSESEPRSPYSKNRFGDAERTVEGTSASLGESELLLDLEKSFEEVLLATKMKDTVGEAPMIGAWPRDPASTLVESN</sequence>
<gene>
    <name evidence="1" type="ORF">BDN72DRAFT_835203</name>
</gene>
<proteinExistence type="predicted"/>